<evidence type="ECO:0000313" key="4">
    <source>
        <dbReference type="EMBL" id="RKX70048.1"/>
    </source>
</evidence>
<dbReference type="GO" id="GO:0030170">
    <property type="term" value="F:pyridoxal phosphate binding"/>
    <property type="evidence" value="ECO:0007669"/>
    <property type="project" value="InterPro"/>
</dbReference>
<dbReference type="InterPro" id="IPR015424">
    <property type="entry name" value="PyrdxlP-dep_Trfase"/>
</dbReference>
<dbReference type="Gene3D" id="3.90.1150.10">
    <property type="entry name" value="Aspartate Aminotransferase, domain 1"/>
    <property type="match status" value="1"/>
</dbReference>
<feature type="domain" description="Aminotransferase class I/classII large" evidence="3">
    <location>
        <begin position="1"/>
        <end position="310"/>
    </location>
</feature>
<evidence type="ECO:0000313" key="5">
    <source>
        <dbReference type="Proteomes" id="UP000268469"/>
    </source>
</evidence>
<gene>
    <name evidence="4" type="ORF">DRP53_06290</name>
</gene>
<dbReference type="InterPro" id="IPR004839">
    <property type="entry name" value="Aminotransferase_I/II_large"/>
</dbReference>
<reference evidence="4 5" key="1">
    <citation type="submission" date="2018-06" db="EMBL/GenBank/DDBJ databases">
        <title>Extensive metabolic versatility and redundancy in microbially diverse, dynamic hydrothermal sediments.</title>
        <authorList>
            <person name="Dombrowski N."/>
            <person name="Teske A."/>
            <person name="Baker B.J."/>
        </authorList>
    </citation>
    <scope>NUCLEOTIDE SEQUENCE [LARGE SCALE GENOMIC DNA]</scope>
    <source>
        <strain evidence="4">B36_G15</strain>
    </source>
</reference>
<dbReference type="InterPro" id="IPR015422">
    <property type="entry name" value="PyrdxlP-dep_Trfase_small"/>
</dbReference>
<sequence>MIDLSSYDYLGFRHNPVIITRVKEALDQFGLASEPKLIEEAVVNLSEFFRVDHVVLYASLGCAYLSLIQSILDEGDGIISDQGNRSEIDAILRLGRLTTYSYQHNNIQSLKEGIEVSHPRLILSEGVFIRFGDVVQLPELVALTRGGGPHLLIDNSHAIGVLGRDGRGVIDHFNLHGDIDFQLGSLSYALGAPVAYIGGKDLPLSSDPLPAAVVVAVKAGIEILTRDSTPIRSLWEKGRYFREGLIQLGFDLGGSETPIISISIGEERKAERFGERLTQEGILVNIIDDRVQLIVTAVHEKDELNQALDAFEKVGKELAVI</sequence>
<comment type="cofactor">
    <cofactor evidence="1">
        <name>pyridoxal 5'-phosphate</name>
        <dbReference type="ChEBI" id="CHEBI:597326"/>
    </cofactor>
</comment>
<organism evidence="4 5">
    <name type="scientific">candidate division WOR-3 bacterium</name>
    <dbReference type="NCBI Taxonomy" id="2052148"/>
    <lineage>
        <taxon>Bacteria</taxon>
        <taxon>Bacteria division WOR-3</taxon>
    </lineage>
</organism>
<dbReference type="InterPro" id="IPR015421">
    <property type="entry name" value="PyrdxlP-dep_Trfase_major"/>
</dbReference>
<dbReference type="Proteomes" id="UP000268469">
    <property type="component" value="Unassembled WGS sequence"/>
</dbReference>
<dbReference type="Gene3D" id="3.40.640.10">
    <property type="entry name" value="Type I PLP-dependent aspartate aminotransferase-like (Major domain)"/>
    <property type="match status" value="1"/>
</dbReference>
<evidence type="ECO:0000259" key="3">
    <source>
        <dbReference type="Pfam" id="PF00155"/>
    </source>
</evidence>
<dbReference type="Pfam" id="PF00155">
    <property type="entry name" value="Aminotran_1_2"/>
    <property type="match status" value="1"/>
</dbReference>
<evidence type="ECO:0000256" key="1">
    <source>
        <dbReference type="ARBA" id="ARBA00001933"/>
    </source>
</evidence>
<evidence type="ECO:0000256" key="2">
    <source>
        <dbReference type="ARBA" id="ARBA00022679"/>
    </source>
</evidence>
<dbReference type="SUPFAM" id="SSF53383">
    <property type="entry name" value="PLP-dependent transferases"/>
    <property type="match status" value="1"/>
</dbReference>
<dbReference type="AlphaFoldDB" id="A0A660SGY1"/>
<name>A0A660SGY1_UNCW3</name>
<dbReference type="GO" id="GO:0016740">
    <property type="term" value="F:transferase activity"/>
    <property type="evidence" value="ECO:0007669"/>
    <property type="project" value="UniProtKB-KW"/>
</dbReference>
<dbReference type="PANTHER" id="PTHR13693">
    <property type="entry name" value="CLASS II AMINOTRANSFERASE/8-AMINO-7-OXONONANOATE SYNTHASE"/>
    <property type="match status" value="1"/>
</dbReference>
<accession>A0A660SGY1</accession>
<proteinExistence type="predicted"/>
<dbReference type="EMBL" id="QNBE01000054">
    <property type="protein sequence ID" value="RKX70048.1"/>
    <property type="molecule type" value="Genomic_DNA"/>
</dbReference>
<dbReference type="InterPro" id="IPR050087">
    <property type="entry name" value="AON_synthase_class-II"/>
</dbReference>
<protein>
    <recommendedName>
        <fullName evidence="3">Aminotransferase class I/classII large domain-containing protein</fullName>
    </recommendedName>
</protein>
<comment type="caution">
    <text evidence="4">The sequence shown here is derived from an EMBL/GenBank/DDBJ whole genome shotgun (WGS) entry which is preliminary data.</text>
</comment>
<keyword evidence="2" id="KW-0808">Transferase</keyword>